<dbReference type="RefSeq" id="WP_322465336.1">
    <property type="nucleotide sequence ID" value="NZ_JAXOJX010000012.1"/>
</dbReference>
<accession>A0ABU5ICR5</accession>
<dbReference type="EMBL" id="JAXOJX010000012">
    <property type="protein sequence ID" value="MDZ5456901.1"/>
    <property type="molecule type" value="Genomic_DNA"/>
</dbReference>
<name>A0ABU5ICR5_9BURK</name>
<organism evidence="1 2">
    <name type="scientific">Azohydromonas lata</name>
    <dbReference type="NCBI Taxonomy" id="45677"/>
    <lineage>
        <taxon>Bacteria</taxon>
        <taxon>Pseudomonadati</taxon>
        <taxon>Pseudomonadota</taxon>
        <taxon>Betaproteobacteria</taxon>
        <taxon>Burkholderiales</taxon>
        <taxon>Sphaerotilaceae</taxon>
        <taxon>Azohydromonas</taxon>
    </lineage>
</organism>
<sequence>MSIIDQLRDGNFELTFLGSGTARTAVDMNPGLFADVVALDVKQIQRHHRLFQACDAILSVMEPSLIFAGYAQRKTTFYVDSLPFLWRPALGLQALERLKRELLDKPSKAYELAASLPMHDAQALAHYLADACFIQRYSHLDNTIAIPNLHEIGAIVPQYGEHVANEGCDLLVSLSGQLSAFADAASSLDYAHIVIGVCERIQERSGGDLRIDIVVNPAVRELIAPHIQQRFNVCSLDHQQMNEKIRQCSLLLAPPGLTTALESVYHGTPYVLLPDQHYAHHLNRKILDPSSRYALVDFGIEGLPQEPQAATVCLQGRARSLLTSPDYAFVAASAVDRVCSLLLDGKSREAAIRDQRANIDRCVGGFDGARQVTDNVKQAFAFA</sequence>
<proteinExistence type="predicted"/>
<reference evidence="1 2" key="1">
    <citation type="submission" date="2023-11" db="EMBL/GenBank/DDBJ databases">
        <title>Draft genome of Azohydromonas lata strain H1 (DSM1123), a polyhydroxyalkanoate producer.</title>
        <authorList>
            <person name="Traversa D."/>
            <person name="D'Addabbo P."/>
            <person name="Pazzani C."/>
            <person name="Manzari C."/>
            <person name="Chiara M."/>
            <person name="Scrascia M."/>
        </authorList>
    </citation>
    <scope>NUCLEOTIDE SEQUENCE [LARGE SCALE GENOMIC DNA]</scope>
    <source>
        <strain evidence="1 2">H1</strain>
    </source>
</reference>
<evidence type="ECO:0000313" key="2">
    <source>
        <dbReference type="Proteomes" id="UP001293718"/>
    </source>
</evidence>
<evidence type="ECO:0000313" key="1">
    <source>
        <dbReference type="EMBL" id="MDZ5456901.1"/>
    </source>
</evidence>
<comment type="caution">
    <text evidence="1">The sequence shown here is derived from an EMBL/GenBank/DDBJ whole genome shotgun (WGS) entry which is preliminary data.</text>
</comment>
<protein>
    <submittedName>
        <fullName evidence="1">Uncharacterized protein</fullName>
    </submittedName>
</protein>
<keyword evidence="2" id="KW-1185">Reference proteome</keyword>
<gene>
    <name evidence="1" type="ORF">SM757_09995</name>
</gene>
<dbReference type="Proteomes" id="UP001293718">
    <property type="component" value="Unassembled WGS sequence"/>
</dbReference>